<dbReference type="SUPFAM" id="SSF52540">
    <property type="entry name" value="P-loop containing nucleoside triphosphate hydrolases"/>
    <property type="match status" value="1"/>
</dbReference>
<dbReference type="Gene3D" id="1.10.8.60">
    <property type="match status" value="1"/>
</dbReference>
<reference evidence="8" key="1">
    <citation type="journal article" date="2021" name="PeerJ">
        <title>Extensive microbial diversity within the chicken gut microbiome revealed by metagenomics and culture.</title>
        <authorList>
            <person name="Gilroy R."/>
            <person name="Ravi A."/>
            <person name="Getino M."/>
            <person name="Pursley I."/>
            <person name="Horton D.L."/>
            <person name="Alikhan N.F."/>
            <person name="Baker D."/>
            <person name="Gharbi K."/>
            <person name="Hall N."/>
            <person name="Watson M."/>
            <person name="Adriaenssens E.M."/>
            <person name="Foster-Nyarko E."/>
            <person name="Jarju S."/>
            <person name="Secka A."/>
            <person name="Antonio M."/>
            <person name="Oren A."/>
            <person name="Chaudhuri R.R."/>
            <person name="La Ragione R."/>
            <person name="Hildebrand F."/>
            <person name="Pallen M.J."/>
        </authorList>
    </citation>
    <scope>NUCLEOTIDE SEQUENCE</scope>
    <source>
        <strain evidence="8">ChiHjej13B12-24818</strain>
    </source>
</reference>
<dbReference type="GO" id="GO:0019941">
    <property type="term" value="P:modification-dependent protein catabolic process"/>
    <property type="evidence" value="ECO:0007669"/>
    <property type="project" value="InterPro"/>
</dbReference>
<dbReference type="Pfam" id="PF17758">
    <property type="entry name" value="Prot_ATP_ID_OB_N"/>
    <property type="match status" value="1"/>
</dbReference>
<dbReference type="InterPro" id="IPR003593">
    <property type="entry name" value="AAA+_ATPase"/>
</dbReference>
<feature type="compositionally biased region" description="Basic and acidic residues" evidence="6">
    <location>
        <begin position="510"/>
        <end position="522"/>
    </location>
</feature>
<name>A0A9D2LC88_9MICO</name>
<dbReference type="GO" id="GO:0010498">
    <property type="term" value="P:proteasomal protein catabolic process"/>
    <property type="evidence" value="ECO:0007669"/>
    <property type="project" value="InterPro"/>
</dbReference>
<dbReference type="GO" id="GO:0000502">
    <property type="term" value="C:proteasome complex"/>
    <property type="evidence" value="ECO:0007669"/>
    <property type="project" value="UniProtKB-KW"/>
</dbReference>
<evidence type="ECO:0000313" key="8">
    <source>
        <dbReference type="EMBL" id="HJB09957.1"/>
    </source>
</evidence>
<keyword evidence="8" id="KW-0647">Proteasome</keyword>
<evidence type="ECO:0000256" key="1">
    <source>
        <dbReference type="ARBA" id="ARBA00022741"/>
    </source>
</evidence>
<dbReference type="Proteomes" id="UP000823823">
    <property type="component" value="Unassembled WGS sequence"/>
</dbReference>
<evidence type="ECO:0000256" key="3">
    <source>
        <dbReference type="ARBA" id="ARBA00023054"/>
    </source>
</evidence>
<dbReference type="GO" id="GO:0016887">
    <property type="term" value="F:ATP hydrolysis activity"/>
    <property type="evidence" value="ECO:0007669"/>
    <property type="project" value="UniProtKB-UniRule"/>
</dbReference>
<dbReference type="InterPro" id="IPR012340">
    <property type="entry name" value="NA-bd_OB-fold"/>
</dbReference>
<dbReference type="HAMAP" id="MF_02112">
    <property type="entry name" value="ARC_ATPase"/>
    <property type="match status" value="1"/>
</dbReference>
<dbReference type="PANTHER" id="PTHR23077:SF144">
    <property type="entry name" value="PROTEASOME-ASSOCIATED ATPASE"/>
    <property type="match status" value="1"/>
</dbReference>
<dbReference type="NCBIfam" id="TIGR03689">
    <property type="entry name" value="pup_AAA"/>
    <property type="match status" value="1"/>
</dbReference>
<dbReference type="InterPro" id="IPR022482">
    <property type="entry name" value="Proteasome_ATPase"/>
</dbReference>
<evidence type="ECO:0000259" key="7">
    <source>
        <dbReference type="SMART" id="SM00382"/>
    </source>
</evidence>
<dbReference type="Pfam" id="PF00004">
    <property type="entry name" value="AAA"/>
    <property type="match status" value="1"/>
</dbReference>
<dbReference type="Gene3D" id="2.40.50.140">
    <property type="entry name" value="Nucleic acid-binding proteins"/>
    <property type="match status" value="2"/>
</dbReference>
<dbReference type="InterPro" id="IPR003960">
    <property type="entry name" value="ATPase_AAA_CS"/>
</dbReference>
<dbReference type="PROSITE" id="PS00674">
    <property type="entry name" value="AAA"/>
    <property type="match status" value="1"/>
</dbReference>
<comment type="subunit">
    <text evidence="4">Homohexamer. Assembles into a hexameric ring structure.</text>
</comment>
<dbReference type="InterPro" id="IPR003959">
    <property type="entry name" value="ATPase_AAA_core"/>
</dbReference>
<dbReference type="EMBL" id="DWZH01000038">
    <property type="protein sequence ID" value="HJB09957.1"/>
    <property type="molecule type" value="Genomic_DNA"/>
</dbReference>
<dbReference type="Gene3D" id="3.40.50.300">
    <property type="entry name" value="P-loop containing nucleotide triphosphate hydrolases"/>
    <property type="match status" value="1"/>
</dbReference>
<dbReference type="InterPro" id="IPR041626">
    <property type="entry name" value="Prot_ATP_ID_OB_N"/>
</dbReference>
<feature type="binding site" evidence="4">
    <location>
        <begin position="226"/>
        <end position="231"/>
    </location>
    <ligand>
        <name>ATP</name>
        <dbReference type="ChEBI" id="CHEBI:30616"/>
    </ligand>
</feature>
<reference evidence="8" key="2">
    <citation type="submission" date="2021-04" db="EMBL/GenBank/DDBJ databases">
        <authorList>
            <person name="Gilroy R."/>
        </authorList>
    </citation>
    <scope>NUCLEOTIDE SEQUENCE</scope>
    <source>
        <strain evidence="8">ChiHjej13B12-24818</strain>
    </source>
</reference>
<comment type="caution">
    <text evidence="8">The sequence shown here is derived from an EMBL/GenBank/DDBJ whole genome shotgun (WGS) entry which is preliminary data.</text>
</comment>
<keyword evidence="2 4" id="KW-0067">ATP-binding</keyword>
<evidence type="ECO:0000256" key="4">
    <source>
        <dbReference type="HAMAP-Rule" id="MF_02112"/>
    </source>
</evidence>
<sequence>MKTYAEMSAELEQLAAHNDRLTAGLRAARAQIVDLKGDLQRVGDPPNSYATFLRRAEGTTVDVLHNGRRLRVATSAEIDLDELEPGTELRLNEALAAVEAVPPGDAGNVVVVVESLADTRVLVSVAPDDVRVLRRAGALHDEVLHPGDHVLVDLKAQLVLERIDRAEITDLVLEQVPDISFDQIGGLTEQIEAIRDAVELPFLQQDLYRDYGLRPPQGVLLYGPPGCGKTMIAKAVAHELVLRSAEVRGVSVSEALEHSAFLNVKGPELLNKYVGETERSIRLVFERAREKASAKHPVVIFFDEMEALFRTRGTGLSSDVETTIVPQLLAEIDGVEGLDNVIVIGASNREDMIDPAILRPGRLDVKIRVRRPDAESAREILGLYLGDSIPVREDREQLLDLATSEIYAEGPDSAFVRIEYTDGHAETLHFRDFVSGATLRNIVDRAKKYAVKEQLATGVAGVGSRHLHEAIAAEFSENEDMPSDSHPEEWARISGRRGRRIEAVVPLQGRDGRPGDSERPAHDQLIGEGA</sequence>
<dbReference type="AlphaFoldDB" id="A0A9D2LC88"/>
<dbReference type="InterPro" id="IPR050168">
    <property type="entry name" value="AAA_ATPase_domain"/>
</dbReference>
<keyword evidence="1 4" id="KW-0547">Nucleotide-binding</keyword>
<dbReference type="Gene3D" id="1.20.5.170">
    <property type="match status" value="1"/>
</dbReference>
<feature type="domain" description="AAA+ ATPase" evidence="7">
    <location>
        <begin position="215"/>
        <end position="373"/>
    </location>
</feature>
<evidence type="ECO:0000256" key="5">
    <source>
        <dbReference type="RuleBase" id="RU003651"/>
    </source>
</evidence>
<comment type="similarity">
    <text evidence="4 5">Belongs to the AAA ATPase family.</text>
</comment>
<evidence type="ECO:0000313" key="9">
    <source>
        <dbReference type="Proteomes" id="UP000823823"/>
    </source>
</evidence>
<dbReference type="InterPro" id="IPR032501">
    <property type="entry name" value="Prot_ATP_ID_OB_2nd"/>
</dbReference>
<protein>
    <recommendedName>
        <fullName evidence="4">AAA ATPase forming ring-shaped complexes</fullName>
        <shortName evidence="4">ARC</shortName>
    </recommendedName>
</protein>
<evidence type="ECO:0000256" key="2">
    <source>
        <dbReference type="ARBA" id="ARBA00022840"/>
    </source>
</evidence>
<dbReference type="FunFam" id="3.40.50.300:FF:001025">
    <property type="entry name" value="ATPase family, AAA domain-containing 2B"/>
    <property type="match status" value="1"/>
</dbReference>
<accession>A0A9D2LC88</accession>
<dbReference type="Pfam" id="PF16450">
    <property type="entry name" value="Prot_ATP_ID_OB_C"/>
    <property type="match status" value="1"/>
</dbReference>
<dbReference type="InterPro" id="IPR027417">
    <property type="entry name" value="P-loop_NTPase"/>
</dbReference>
<dbReference type="SMART" id="SM00382">
    <property type="entry name" value="AAA"/>
    <property type="match status" value="1"/>
</dbReference>
<keyword evidence="3" id="KW-0175">Coiled coil</keyword>
<dbReference type="GO" id="GO:0005524">
    <property type="term" value="F:ATP binding"/>
    <property type="evidence" value="ECO:0007669"/>
    <property type="project" value="UniProtKB-UniRule"/>
</dbReference>
<evidence type="ECO:0000256" key="6">
    <source>
        <dbReference type="SAM" id="MobiDB-lite"/>
    </source>
</evidence>
<dbReference type="PANTHER" id="PTHR23077">
    <property type="entry name" value="AAA-FAMILY ATPASE"/>
    <property type="match status" value="1"/>
</dbReference>
<proteinExistence type="inferred from homology"/>
<gene>
    <name evidence="4 8" type="primary">arc</name>
    <name evidence="8" type="ORF">H9786_05430</name>
</gene>
<feature type="region of interest" description="Disordered" evidence="6">
    <location>
        <begin position="501"/>
        <end position="530"/>
    </location>
</feature>
<organism evidence="8 9">
    <name type="scientific">Candidatus Brachybacterium merdavium</name>
    <dbReference type="NCBI Taxonomy" id="2838513"/>
    <lineage>
        <taxon>Bacteria</taxon>
        <taxon>Bacillati</taxon>
        <taxon>Actinomycetota</taxon>
        <taxon>Actinomycetes</taxon>
        <taxon>Micrococcales</taxon>
        <taxon>Dermabacteraceae</taxon>
        <taxon>Brachybacterium</taxon>
    </lineage>
</organism>